<sequence>MVVDTMIKDWFLIIWHYKDRVIGKSLYGTVVQDTKDRFPSGVECKSSAIEAEITAPGANSRVFQTQNSLWECVGDGREVHEPHTAIPLFNQGVRPPYTDVLESVAALEAEGYTVVDSEPKQ</sequence>
<dbReference type="Proteomes" id="UP000253647">
    <property type="component" value="Unassembled WGS sequence"/>
</dbReference>
<accession>A0A368Y640</accession>
<dbReference type="AlphaFoldDB" id="A0A368Y640"/>
<name>A0A368Y640_MARNT</name>
<organism evidence="1 2">
    <name type="scientific">Marinobacter nauticus</name>
    <name type="common">Marinobacter hydrocarbonoclasticus</name>
    <name type="synonym">Marinobacter aquaeolei</name>
    <dbReference type="NCBI Taxonomy" id="2743"/>
    <lineage>
        <taxon>Bacteria</taxon>
        <taxon>Pseudomonadati</taxon>
        <taxon>Pseudomonadota</taxon>
        <taxon>Gammaproteobacteria</taxon>
        <taxon>Pseudomonadales</taxon>
        <taxon>Marinobacteraceae</taxon>
        <taxon>Marinobacter</taxon>
    </lineage>
</organism>
<reference evidence="1 2" key="1">
    <citation type="submission" date="2018-07" db="EMBL/GenBank/DDBJ databases">
        <title>Freshwater and sediment microbial communities from various areas in North America, analyzing microbe dynamics in response to fracking.</title>
        <authorList>
            <person name="Lamendella R."/>
        </authorList>
    </citation>
    <scope>NUCLEOTIDE SEQUENCE [LARGE SCALE GENOMIC DNA]</scope>
    <source>
        <strain evidence="1 2">105B</strain>
    </source>
</reference>
<evidence type="ECO:0000313" key="2">
    <source>
        <dbReference type="Proteomes" id="UP000253647"/>
    </source>
</evidence>
<proteinExistence type="predicted"/>
<gene>
    <name evidence="1" type="ORF">DET61_101214</name>
</gene>
<dbReference type="EMBL" id="QPJI01000001">
    <property type="protein sequence ID" value="RCW75219.1"/>
    <property type="molecule type" value="Genomic_DNA"/>
</dbReference>
<comment type="caution">
    <text evidence="1">The sequence shown here is derived from an EMBL/GenBank/DDBJ whole genome shotgun (WGS) entry which is preliminary data.</text>
</comment>
<protein>
    <submittedName>
        <fullName evidence="1">Uncharacterized protein</fullName>
    </submittedName>
</protein>
<evidence type="ECO:0000313" key="1">
    <source>
        <dbReference type="EMBL" id="RCW75219.1"/>
    </source>
</evidence>